<evidence type="ECO:0000256" key="5">
    <source>
        <dbReference type="ARBA" id="ARBA00022692"/>
    </source>
</evidence>
<comment type="similarity">
    <text evidence="2">Belongs to the autoinducer-2 exporter (AI-2E) (TC 2.A.86) family.</text>
</comment>
<comment type="subcellular location">
    <subcellularLocation>
        <location evidence="1">Cell membrane</location>
        <topology evidence="1">Multi-pass membrane protein</topology>
    </subcellularLocation>
</comment>
<keyword evidence="3" id="KW-0813">Transport</keyword>
<dbReference type="GO" id="GO:0005886">
    <property type="term" value="C:plasma membrane"/>
    <property type="evidence" value="ECO:0007669"/>
    <property type="project" value="UniProtKB-SubCell"/>
</dbReference>
<dbReference type="OrthoDB" id="9793390at2"/>
<keyword evidence="6 8" id="KW-1133">Transmembrane helix</keyword>
<dbReference type="AlphaFoldDB" id="A0A399DSE0"/>
<evidence type="ECO:0000256" key="1">
    <source>
        <dbReference type="ARBA" id="ARBA00004651"/>
    </source>
</evidence>
<evidence type="ECO:0000256" key="6">
    <source>
        <dbReference type="ARBA" id="ARBA00022989"/>
    </source>
</evidence>
<evidence type="ECO:0000256" key="7">
    <source>
        <dbReference type="ARBA" id="ARBA00023136"/>
    </source>
</evidence>
<comment type="caution">
    <text evidence="9">The sequence shown here is derived from an EMBL/GenBank/DDBJ whole genome shotgun (WGS) entry which is preliminary data.</text>
</comment>
<evidence type="ECO:0000313" key="9">
    <source>
        <dbReference type="EMBL" id="RIH75135.1"/>
    </source>
</evidence>
<organism evidence="9 10">
    <name type="scientific">Meiothermus taiwanensis</name>
    <dbReference type="NCBI Taxonomy" id="172827"/>
    <lineage>
        <taxon>Bacteria</taxon>
        <taxon>Thermotogati</taxon>
        <taxon>Deinococcota</taxon>
        <taxon>Deinococci</taxon>
        <taxon>Thermales</taxon>
        <taxon>Thermaceae</taxon>
        <taxon>Meiothermus</taxon>
    </lineage>
</organism>
<dbReference type="Pfam" id="PF01594">
    <property type="entry name" value="AI-2E_transport"/>
    <property type="match status" value="1"/>
</dbReference>
<evidence type="ECO:0000256" key="8">
    <source>
        <dbReference type="SAM" id="Phobius"/>
    </source>
</evidence>
<reference evidence="9 10" key="1">
    <citation type="submission" date="2018-08" db="EMBL/GenBank/DDBJ databases">
        <title>Meiothermus cateniformans JCM 15151 genome sequencing project.</title>
        <authorList>
            <person name="Da Costa M.S."/>
            <person name="Albuquerque L."/>
            <person name="Raposo P."/>
            <person name="Froufe H.J.C."/>
            <person name="Barroso C.S."/>
            <person name="Egas C."/>
        </authorList>
    </citation>
    <scope>NUCLEOTIDE SEQUENCE [LARGE SCALE GENOMIC DNA]</scope>
    <source>
        <strain evidence="9 10">JCM 15151</strain>
    </source>
</reference>
<evidence type="ECO:0000256" key="3">
    <source>
        <dbReference type="ARBA" id="ARBA00022448"/>
    </source>
</evidence>
<dbReference type="EMBL" id="QWKX01000078">
    <property type="protein sequence ID" value="RIH75135.1"/>
    <property type="molecule type" value="Genomic_DNA"/>
</dbReference>
<evidence type="ECO:0000256" key="2">
    <source>
        <dbReference type="ARBA" id="ARBA00009773"/>
    </source>
</evidence>
<evidence type="ECO:0000256" key="4">
    <source>
        <dbReference type="ARBA" id="ARBA00022475"/>
    </source>
</evidence>
<feature type="transmembrane region" description="Helical" evidence="8">
    <location>
        <begin position="255"/>
        <end position="275"/>
    </location>
</feature>
<dbReference type="PANTHER" id="PTHR21716">
    <property type="entry name" value="TRANSMEMBRANE PROTEIN"/>
    <property type="match status" value="1"/>
</dbReference>
<accession>A0A399DSE0</accession>
<keyword evidence="7 8" id="KW-0472">Membrane</keyword>
<sequence length="369" mass="39567">MRRDLAEIWKLLWVRIAVYAVAIYLLLQLLGMVLGGARGALGTLALAFIFAYLTSPIVRALEKRRVPRFVGVLLVYLGLGLFLGLASFLIAEMVNVLARYATELPRILTPLLTWIENLPSQVGQIEIPPAFEGAFAQAAQALQTLLEGFTQTLLQGLRALLAQGGSLVGFFASLVGGVLQLFAALIISIYLLYDLPQISKTLFQAVPLPYQPFVADMAAKLDRAVGGYIRGQLLVAIGVGLIVTVGFWISGVPLAGSLGFLAAVFNLIPYVGVIVSTVPALLLALTVGWPQVLAVLGVVVLANQVEAHLLSPRILGQTTSLHPVSVIAAILVGSSLYGLVGALLAVPLLAFFKVLYVEFYLNSRFYREG</sequence>
<evidence type="ECO:0000313" key="10">
    <source>
        <dbReference type="Proteomes" id="UP000266089"/>
    </source>
</evidence>
<feature type="transmembrane region" description="Helical" evidence="8">
    <location>
        <begin position="40"/>
        <end position="58"/>
    </location>
</feature>
<dbReference type="InterPro" id="IPR002549">
    <property type="entry name" value="AI-2E-like"/>
</dbReference>
<dbReference type="PANTHER" id="PTHR21716:SF53">
    <property type="entry name" value="PERMEASE PERM-RELATED"/>
    <property type="match status" value="1"/>
</dbReference>
<feature type="transmembrane region" description="Helical" evidence="8">
    <location>
        <begin position="12"/>
        <end position="34"/>
    </location>
</feature>
<proteinExistence type="inferred from homology"/>
<name>A0A399DSE0_9DEIN</name>
<dbReference type="RefSeq" id="WP_027887433.1">
    <property type="nucleotide sequence ID" value="NZ_JBHSXZ010000029.1"/>
</dbReference>
<keyword evidence="5 8" id="KW-0812">Transmembrane</keyword>
<feature type="transmembrane region" description="Helical" evidence="8">
    <location>
        <begin position="282"/>
        <end position="304"/>
    </location>
</feature>
<feature type="transmembrane region" description="Helical" evidence="8">
    <location>
        <begin position="167"/>
        <end position="193"/>
    </location>
</feature>
<feature type="transmembrane region" description="Helical" evidence="8">
    <location>
        <begin position="324"/>
        <end position="357"/>
    </location>
</feature>
<protein>
    <submittedName>
        <fullName evidence="9">Sporulation integral membrane protein YtvI</fullName>
    </submittedName>
</protein>
<dbReference type="GO" id="GO:0055085">
    <property type="term" value="P:transmembrane transport"/>
    <property type="evidence" value="ECO:0007669"/>
    <property type="project" value="TreeGrafter"/>
</dbReference>
<feature type="transmembrane region" description="Helical" evidence="8">
    <location>
        <begin position="227"/>
        <end position="249"/>
    </location>
</feature>
<dbReference type="Proteomes" id="UP000266089">
    <property type="component" value="Unassembled WGS sequence"/>
</dbReference>
<feature type="transmembrane region" description="Helical" evidence="8">
    <location>
        <begin position="70"/>
        <end position="91"/>
    </location>
</feature>
<keyword evidence="4" id="KW-1003">Cell membrane</keyword>
<gene>
    <name evidence="9" type="ORF">Mcate_02376</name>
</gene>